<reference evidence="4" key="1">
    <citation type="submission" date="2017-12" db="EMBL/GenBank/DDBJ databases">
        <title>Sequencing the genomes of 1000 Actinobacteria strains.</title>
        <authorList>
            <person name="Klenk H.-P."/>
        </authorList>
    </citation>
    <scope>NUCLEOTIDE SEQUENCE [LARGE SCALE GENOMIC DNA]</scope>
    <source>
        <strain evidence="4">DSM 44228</strain>
    </source>
</reference>
<dbReference type="PANTHER" id="PTHR12001:SF86">
    <property type="entry name" value="GERANYLGERANYL DIPHOSPHATE SYNTHASE"/>
    <property type="match status" value="1"/>
</dbReference>
<dbReference type="STRING" id="994479.GCA_000194155_02730"/>
<dbReference type="GO" id="GO:0008299">
    <property type="term" value="P:isoprenoid biosynthetic process"/>
    <property type="evidence" value="ECO:0007669"/>
    <property type="project" value="InterPro"/>
</dbReference>
<dbReference type="PROSITE" id="PS00723">
    <property type="entry name" value="POLYPRENYL_SYNTHASE_1"/>
    <property type="match status" value="1"/>
</dbReference>
<evidence type="ECO:0000256" key="1">
    <source>
        <dbReference type="ARBA" id="ARBA00022723"/>
    </source>
</evidence>
<accession>A0A2N3XWH8</accession>
<dbReference type="SUPFAM" id="SSF48576">
    <property type="entry name" value="Terpenoid synthases"/>
    <property type="match status" value="1"/>
</dbReference>
<comment type="caution">
    <text evidence="4">The sequence shown here is derived from an EMBL/GenBank/DDBJ whole genome shotgun (WGS) entry which is preliminary data.</text>
</comment>
<dbReference type="GO" id="GO:0004659">
    <property type="term" value="F:prenyltransferase activity"/>
    <property type="evidence" value="ECO:0007669"/>
    <property type="project" value="InterPro"/>
</dbReference>
<organism evidence="4 5">
    <name type="scientific">Saccharopolyspora spinosa</name>
    <dbReference type="NCBI Taxonomy" id="60894"/>
    <lineage>
        <taxon>Bacteria</taxon>
        <taxon>Bacillati</taxon>
        <taxon>Actinomycetota</taxon>
        <taxon>Actinomycetes</taxon>
        <taxon>Pseudonocardiales</taxon>
        <taxon>Pseudonocardiaceae</taxon>
        <taxon>Saccharopolyspora</taxon>
    </lineage>
</organism>
<keyword evidence="5" id="KW-1185">Reference proteome</keyword>
<gene>
    <name evidence="4" type="ORF">A8926_2705</name>
</gene>
<keyword evidence="2" id="KW-0460">Magnesium</keyword>
<dbReference type="Proteomes" id="UP000233786">
    <property type="component" value="Unassembled WGS sequence"/>
</dbReference>
<proteinExistence type="inferred from homology"/>
<dbReference type="PROSITE" id="PS00444">
    <property type="entry name" value="POLYPRENYL_SYNTHASE_2"/>
    <property type="match status" value="1"/>
</dbReference>
<keyword evidence="1" id="KW-0479">Metal-binding</keyword>
<evidence type="ECO:0000313" key="4">
    <source>
        <dbReference type="EMBL" id="PKW15033.1"/>
    </source>
</evidence>
<dbReference type="InterPro" id="IPR000092">
    <property type="entry name" value="Polyprenyl_synt"/>
</dbReference>
<dbReference type="InterPro" id="IPR008949">
    <property type="entry name" value="Isoprenoid_synthase_dom_sf"/>
</dbReference>
<evidence type="ECO:0000313" key="5">
    <source>
        <dbReference type="Proteomes" id="UP000233786"/>
    </source>
</evidence>
<dbReference type="CDD" id="cd00685">
    <property type="entry name" value="Trans_IPPS_HT"/>
    <property type="match status" value="1"/>
</dbReference>
<dbReference type="AlphaFoldDB" id="A0A2N3XWH8"/>
<dbReference type="NCBIfam" id="NF041169">
    <property type="entry name" value="f2_encap_cargo4"/>
    <property type="match status" value="1"/>
</dbReference>
<dbReference type="PANTHER" id="PTHR12001">
    <property type="entry name" value="GERANYLGERANYL PYROPHOSPHATE SYNTHASE"/>
    <property type="match status" value="1"/>
</dbReference>
<keyword evidence="3" id="KW-0808">Transferase</keyword>
<dbReference type="Pfam" id="PF00348">
    <property type="entry name" value="polyprenyl_synt"/>
    <property type="match status" value="1"/>
</dbReference>
<dbReference type="Gene3D" id="1.10.600.10">
    <property type="entry name" value="Farnesyl Diphosphate Synthase"/>
    <property type="match status" value="1"/>
</dbReference>
<sequence>MTASDLLSWRRQILDDELRAAVDRLPGMLRRIAGYHFGWWDADGTPVDGDTGKAVRPLLVLLSAEAVGGSGIDALSAAVAVELVHNFSLLHDDVMDADQLRRHRPTAWSVFGIPQAIVAGDAMVALANELLSDLDFPWTATARRWLNESMIELCAGQLADVAFEQRAQVDLAECISMVEGKTASLLGTSCALGALTAGVDADRVELLRRFGLHLGIAFQLLDDLLGIWGDPQVTGKPVGSDLARRKKSLPVVAALASGTPAGAELAAVYAAEDPIRVDRACELVELAGGRDWARTRADEEMAAAVACLDDANCVPTARAGLTGLASLVLHRNH</sequence>
<evidence type="ECO:0000256" key="2">
    <source>
        <dbReference type="ARBA" id="ARBA00022842"/>
    </source>
</evidence>
<dbReference type="InterPro" id="IPR033749">
    <property type="entry name" value="Polyprenyl_synt_CS"/>
</dbReference>
<comment type="similarity">
    <text evidence="3">Belongs to the FPP/GGPP synthase family.</text>
</comment>
<dbReference type="SFLD" id="SFLDG01017">
    <property type="entry name" value="Polyprenyl_Transferase_Like"/>
    <property type="match status" value="1"/>
</dbReference>
<protein>
    <submittedName>
        <fullName evidence="4">Geranylgeranyl diphosphate synthase type I</fullName>
    </submittedName>
</protein>
<dbReference type="RefSeq" id="WP_010695517.1">
    <property type="nucleotide sequence ID" value="NZ_CP061007.1"/>
</dbReference>
<name>A0A2N3XWH8_SACSN</name>
<evidence type="ECO:0000256" key="3">
    <source>
        <dbReference type="RuleBase" id="RU004466"/>
    </source>
</evidence>
<dbReference type="SFLD" id="SFLDS00005">
    <property type="entry name" value="Isoprenoid_Synthase_Type_I"/>
    <property type="match status" value="1"/>
</dbReference>
<dbReference type="GO" id="GO:0046872">
    <property type="term" value="F:metal ion binding"/>
    <property type="evidence" value="ECO:0007669"/>
    <property type="project" value="UniProtKB-KW"/>
</dbReference>
<dbReference type="EMBL" id="PJNB01000001">
    <property type="protein sequence ID" value="PKW15033.1"/>
    <property type="molecule type" value="Genomic_DNA"/>
</dbReference>